<dbReference type="GO" id="GO:0003755">
    <property type="term" value="F:peptidyl-prolyl cis-trans isomerase activity"/>
    <property type="evidence" value="ECO:0007669"/>
    <property type="project" value="UniProtKB-KW"/>
</dbReference>
<dbReference type="InterPro" id="IPR001179">
    <property type="entry name" value="PPIase_FKBP_dom"/>
</dbReference>
<dbReference type="FunFam" id="3.10.50.40:FF:000025">
    <property type="entry name" value="Peptidylprolyl isomerase"/>
    <property type="match status" value="1"/>
</dbReference>
<protein>
    <recommendedName>
        <fullName evidence="2 5">peptidylprolyl isomerase</fullName>
        <ecNumber evidence="2 5">5.2.1.8</ecNumber>
    </recommendedName>
</protein>
<dbReference type="GeneID" id="8852594"/>
<dbReference type="OrthoDB" id="1902587at2759"/>
<evidence type="ECO:0000259" key="6">
    <source>
        <dbReference type="PROSITE" id="PS50059"/>
    </source>
</evidence>
<dbReference type="RefSeq" id="XP_002682121.1">
    <property type="nucleotide sequence ID" value="XM_002682075.1"/>
</dbReference>
<organism evidence="8">
    <name type="scientific">Naegleria gruberi</name>
    <name type="common">Amoeba</name>
    <dbReference type="NCBI Taxonomy" id="5762"/>
    <lineage>
        <taxon>Eukaryota</taxon>
        <taxon>Discoba</taxon>
        <taxon>Heterolobosea</taxon>
        <taxon>Tetramitia</taxon>
        <taxon>Eutetramitia</taxon>
        <taxon>Vahlkampfiidae</taxon>
        <taxon>Naegleria</taxon>
    </lineage>
</organism>
<dbReference type="VEuPathDB" id="AmoebaDB:NAEGRDRAFT_78184"/>
<dbReference type="InterPro" id="IPR050689">
    <property type="entry name" value="FKBP-type_PPIase"/>
</dbReference>
<comment type="catalytic activity">
    <reaction evidence="1 5">
        <text>[protein]-peptidylproline (omega=180) = [protein]-peptidylproline (omega=0)</text>
        <dbReference type="Rhea" id="RHEA:16237"/>
        <dbReference type="Rhea" id="RHEA-COMP:10747"/>
        <dbReference type="Rhea" id="RHEA-COMP:10748"/>
        <dbReference type="ChEBI" id="CHEBI:83833"/>
        <dbReference type="ChEBI" id="CHEBI:83834"/>
        <dbReference type="EC" id="5.2.1.8"/>
    </reaction>
</comment>
<keyword evidence="8" id="KW-1185">Reference proteome</keyword>
<dbReference type="EMBL" id="GG738848">
    <property type="protein sequence ID" value="EFC49377.1"/>
    <property type="molecule type" value="Genomic_DNA"/>
</dbReference>
<keyword evidence="3 5" id="KW-0697">Rotamase</keyword>
<dbReference type="AlphaFoldDB" id="D2V1V7"/>
<dbReference type="PANTHER" id="PTHR10516:SF443">
    <property type="entry name" value="FK506-BINDING PROTEIN 59-RELATED"/>
    <property type="match status" value="1"/>
</dbReference>
<dbReference type="Gene3D" id="3.10.50.40">
    <property type="match status" value="1"/>
</dbReference>
<name>D2V1V7_NAEGR</name>
<reference evidence="7 8" key="1">
    <citation type="journal article" date="2010" name="Cell">
        <title>The genome of Naegleria gruberi illuminates early eukaryotic versatility.</title>
        <authorList>
            <person name="Fritz-Laylin L.K."/>
            <person name="Prochnik S.E."/>
            <person name="Ginger M.L."/>
            <person name="Dacks J.B."/>
            <person name="Carpenter M.L."/>
            <person name="Field M.C."/>
            <person name="Kuo A."/>
            <person name="Paredez A."/>
            <person name="Chapman J."/>
            <person name="Pham J."/>
            <person name="Shu S."/>
            <person name="Neupane R."/>
            <person name="Cipriano M."/>
            <person name="Mancuso J."/>
            <person name="Tu H."/>
            <person name="Salamov A."/>
            <person name="Lindquist E."/>
            <person name="Shapiro H."/>
            <person name="Lucas S."/>
            <person name="Grigoriev I.V."/>
            <person name="Cande W.Z."/>
            <person name="Fulton C."/>
            <person name="Rokhsar D.S."/>
            <person name="Dawson S.C."/>
        </authorList>
    </citation>
    <scope>NUCLEOTIDE SEQUENCE [LARGE SCALE GENOMIC DNA]</scope>
    <source>
        <strain evidence="7 8">NEG-M</strain>
    </source>
</reference>
<dbReference type="PANTHER" id="PTHR10516">
    <property type="entry name" value="PEPTIDYL-PROLYL CIS-TRANS ISOMERASE"/>
    <property type="match status" value="1"/>
</dbReference>
<dbReference type="eggNOG" id="KOG0544">
    <property type="taxonomic scope" value="Eukaryota"/>
</dbReference>
<sequence>MGVTLEIIVKGDGKNVPKPGQTVSVHYTGFIASDNGSDEGVEFDSSRKRGKPFKFKLGVGEVIKGWDEGVGQMSLGERAKVRMTPDVAYGSTGFPGLFKGDKTIIFDVELLDFY</sequence>
<accession>D2V1V7</accession>
<dbReference type="Pfam" id="PF00254">
    <property type="entry name" value="FKBP_C"/>
    <property type="match status" value="1"/>
</dbReference>
<evidence type="ECO:0000313" key="8">
    <source>
        <dbReference type="Proteomes" id="UP000006671"/>
    </source>
</evidence>
<dbReference type="InParanoid" id="D2V1V7"/>
<evidence type="ECO:0000256" key="5">
    <source>
        <dbReference type="PROSITE-ProRule" id="PRU00277"/>
    </source>
</evidence>
<dbReference type="Proteomes" id="UP000006671">
    <property type="component" value="Unassembled WGS sequence"/>
</dbReference>
<dbReference type="KEGG" id="ngr:NAEGRDRAFT_78184"/>
<evidence type="ECO:0000256" key="2">
    <source>
        <dbReference type="ARBA" id="ARBA00013194"/>
    </source>
</evidence>
<evidence type="ECO:0000313" key="7">
    <source>
        <dbReference type="EMBL" id="EFC49377.1"/>
    </source>
</evidence>
<dbReference type="GO" id="GO:0005737">
    <property type="term" value="C:cytoplasm"/>
    <property type="evidence" value="ECO:0007669"/>
    <property type="project" value="TreeGrafter"/>
</dbReference>
<dbReference type="InterPro" id="IPR046357">
    <property type="entry name" value="PPIase_dom_sf"/>
</dbReference>
<dbReference type="STRING" id="5762.D2V1V7"/>
<feature type="domain" description="PPIase FKBP-type" evidence="6">
    <location>
        <begin position="20"/>
        <end position="114"/>
    </location>
</feature>
<keyword evidence="4 5" id="KW-0413">Isomerase</keyword>
<evidence type="ECO:0000256" key="1">
    <source>
        <dbReference type="ARBA" id="ARBA00000971"/>
    </source>
</evidence>
<proteinExistence type="predicted"/>
<evidence type="ECO:0000256" key="3">
    <source>
        <dbReference type="ARBA" id="ARBA00023110"/>
    </source>
</evidence>
<gene>
    <name evidence="7" type="primary">FM176</name>
    <name evidence="7" type="ORF">NAEGRDRAFT_78184</name>
</gene>
<dbReference type="EC" id="5.2.1.8" evidence="2 5"/>
<dbReference type="PROSITE" id="PS50059">
    <property type="entry name" value="FKBP_PPIASE"/>
    <property type="match status" value="1"/>
</dbReference>
<evidence type="ECO:0000256" key="4">
    <source>
        <dbReference type="ARBA" id="ARBA00023235"/>
    </source>
</evidence>
<dbReference type="SUPFAM" id="SSF54534">
    <property type="entry name" value="FKBP-like"/>
    <property type="match status" value="1"/>
</dbReference>